<keyword evidence="1" id="KW-0732">Signal</keyword>
<protein>
    <recommendedName>
        <fullName evidence="4">Lysozyme inhibitor LprI N-terminal domain-containing protein</fullName>
    </recommendedName>
</protein>
<keyword evidence="3" id="KW-1185">Reference proteome</keyword>
<proteinExistence type="predicted"/>
<evidence type="ECO:0008006" key="4">
    <source>
        <dbReference type="Google" id="ProtNLM"/>
    </source>
</evidence>
<feature type="chain" id="PRO_5026142851" description="Lysozyme inhibitor LprI N-terminal domain-containing protein" evidence="1">
    <location>
        <begin position="23"/>
        <end position="190"/>
    </location>
</feature>
<gene>
    <name evidence="2" type="ORF">HC248_03063</name>
</gene>
<evidence type="ECO:0000313" key="2">
    <source>
        <dbReference type="EMBL" id="QJC57733.1"/>
    </source>
</evidence>
<sequence length="190" mass="20476">MKNKILILAFSLSSALMGSAIAMTQAEYKLQQEQISASYRTNVSKCNLMAGNTKDVCMSELNGADKIARAALLTKQEPGTEHDQALRTTRNDAAFETAKKMCNDFAGNVKDVCIEDANAAHVSAEQDNKLASVAAGSGANKTEKLKTAQKDALKEKREAAYLAVKVRCDSLAGEAKDSCVKDAKTEYDMK</sequence>
<name>A0A6H2HD68_9BURK</name>
<feature type="signal peptide" evidence="1">
    <location>
        <begin position="1"/>
        <end position="22"/>
    </location>
</feature>
<evidence type="ECO:0000256" key="1">
    <source>
        <dbReference type="SAM" id="SignalP"/>
    </source>
</evidence>
<dbReference type="RefSeq" id="WP_168923204.1">
    <property type="nucleotide sequence ID" value="NZ_CP051461.1"/>
</dbReference>
<dbReference type="EMBL" id="CP051461">
    <property type="protein sequence ID" value="QJC57733.1"/>
    <property type="molecule type" value="Genomic_DNA"/>
</dbReference>
<dbReference type="AlphaFoldDB" id="A0A6H2HD68"/>
<dbReference type="KEGG" id="pvac:HC248_03063"/>
<organism evidence="2 3">
    <name type="scientific">Polaromonas vacuolata</name>
    <dbReference type="NCBI Taxonomy" id="37448"/>
    <lineage>
        <taxon>Bacteria</taxon>
        <taxon>Pseudomonadati</taxon>
        <taxon>Pseudomonadota</taxon>
        <taxon>Betaproteobacteria</taxon>
        <taxon>Burkholderiales</taxon>
        <taxon>Comamonadaceae</taxon>
        <taxon>Polaromonas</taxon>
    </lineage>
</organism>
<accession>A0A6H2HD68</accession>
<reference evidence="2 3" key="1">
    <citation type="submission" date="2020-04" db="EMBL/GenBank/DDBJ databases">
        <title>Complete genome of a Psychrophilic, Marine, Gas Vacuolate Bacterium Polaromonas vacuolata KCTC 22033T.</title>
        <authorList>
            <person name="Hwang K."/>
            <person name="Kim K.M."/>
        </authorList>
    </citation>
    <scope>NUCLEOTIDE SEQUENCE [LARGE SCALE GENOMIC DNA]</scope>
    <source>
        <strain evidence="2 3">KCTC 22033</strain>
    </source>
</reference>
<dbReference type="Proteomes" id="UP000502041">
    <property type="component" value="Chromosome"/>
</dbReference>
<evidence type="ECO:0000313" key="3">
    <source>
        <dbReference type="Proteomes" id="UP000502041"/>
    </source>
</evidence>